<feature type="non-terminal residue" evidence="2">
    <location>
        <position position="1"/>
    </location>
</feature>
<evidence type="ECO:0000313" key="2">
    <source>
        <dbReference type="EMBL" id="MCI37511.1"/>
    </source>
</evidence>
<evidence type="ECO:0000256" key="1">
    <source>
        <dbReference type="SAM" id="MobiDB-lite"/>
    </source>
</evidence>
<comment type="caution">
    <text evidence="2">The sequence shown here is derived from an EMBL/GenBank/DDBJ whole genome shotgun (WGS) entry which is preliminary data.</text>
</comment>
<dbReference type="AlphaFoldDB" id="A0A392RLK0"/>
<organism evidence="2 3">
    <name type="scientific">Trifolium medium</name>
    <dbReference type="NCBI Taxonomy" id="97028"/>
    <lineage>
        <taxon>Eukaryota</taxon>
        <taxon>Viridiplantae</taxon>
        <taxon>Streptophyta</taxon>
        <taxon>Embryophyta</taxon>
        <taxon>Tracheophyta</taxon>
        <taxon>Spermatophyta</taxon>
        <taxon>Magnoliopsida</taxon>
        <taxon>eudicotyledons</taxon>
        <taxon>Gunneridae</taxon>
        <taxon>Pentapetalae</taxon>
        <taxon>rosids</taxon>
        <taxon>fabids</taxon>
        <taxon>Fabales</taxon>
        <taxon>Fabaceae</taxon>
        <taxon>Papilionoideae</taxon>
        <taxon>50 kb inversion clade</taxon>
        <taxon>NPAAA clade</taxon>
        <taxon>Hologalegina</taxon>
        <taxon>IRL clade</taxon>
        <taxon>Trifolieae</taxon>
        <taxon>Trifolium</taxon>
    </lineage>
</organism>
<reference evidence="2 3" key="1">
    <citation type="journal article" date="2018" name="Front. Plant Sci.">
        <title>Red Clover (Trifolium pratense) and Zigzag Clover (T. medium) - A Picture of Genomic Similarities and Differences.</title>
        <authorList>
            <person name="Dluhosova J."/>
            <person name="Istvanek J."/>
            <person name="Nedelnik J."/>
            <person name="Repkova J."/>
        </authorList>
    </citation>
    <scope>NUCLEOTIDE SEQUENCE [LARGE SCALE GENOMIC DNA]</scope>
    <source>
        <strain evidence="3">cv. 10/8</strain>
        <tissue evidence="2">Leaf</tissue>
    </source>
</reference>
<dbReference type="Proteomes" id="UP000265520">
    <property type="component" value="Unassembled WGS sequence"/>
</dbReference>
<sequence length="43" mass="4643">NASSSDEEDGTTTEEPKRRVLKSSPGVGSTPKPRRYPLASLQI</sequence>
<evidence type="ECO:0000313" key="3">
    <source>
        <dbReference type="Proteomes" id="UP000265520"/>
    </source>
</evidence>
<keyword evidence="3" id="KW-1185">Reference proteome</keyword>
<accession>A0A392RLK0</accession>
<feature type="compositionally biased region" description="Acidic residues" evidence="1">
    <location>
        <begin position="1"/>
        <end position="12"/>
    </location>
</feature>
<protein>
    <submittedName>
        <fullName evidence="2">Uncharacterized protein</fullName>
    </submittedName>
</protein>
<feature type="region of interest" description="Disordered" evidence="1">
    <location>
        <begin position="1"/>
        <end position="43"/>
    </location>
</feature>
<dbReference type="EMBL" id="LXQA010245389">
    <property type="protein sequence ID" value="MCI37511.1"/>
    <property type="molecule type" value="Genomic_DNA"/>
</dbReference>
<proteinExistence type="predicted"/>
<name>A0A392RLK0_9FABA</name>